<organism evidence="2 3">
    <name type="scientific">Nocardioides taihuensis</name>
    <dbReference type="NCBI Taxonomy" id="1835606"/>
    <lineage>
        <taxon>Bacteria</taxon>
        <taxon>Bacillati</taxon>
        <taxon>Actinomycetota</taxon>
        <taxon>Actinomycetes</taxon>
        <taxon>Propionibacteriales</taxon>
        <taxon>Nocardioidaceae</taxon>
        <taxon>Nocardioides</taxon>
    </lineage>
</organism>
<dbReference type="InterPro" id="IPR037401">
    <property type="entry name" value="SnoaL-like"/>
</dbReference>
<dbReference type="InterPro" id="IPR032710">
    <property type="entry name" value="NTF2-like_dom_sf"/>
</dbReference>
<dbReference type="EMBL" id="JBHSKD010000002">
    <property type="protein sequence ID" value="MFC5175284.1"/>
    <property type="molecule type" value="Genomic_DNA"/>
</dbReference>
<evidence type="ECO:0000259" key="1">
    <source>
        <dbReference type="Pfam" id="PF12680"/>
    </source>
</evidence>
<feature type="domain" description="SnoaL-like" evidence="1">
    <location>
        <begin position="16"/>
        <end position="114"/>
    </location>
</feature>
<keyword evidence="3" id="KW-1185">Reference proteome</keyword>
<sequence>MTTDAAVDERATAAAVARFAEAFDRHDVDAVMAAVTDDCVFESTAPPDGVRHEGRVAVRAAWTAFFRDAAGSTFETEQQVVAGDRAVVLWRYTWPTGHVRGVDVFRVRDGLVAEKLSYVKG</sequence>
<accession>A0ABW0BD89</accession>
<dbReference type="Pfam" id="PF12680">
    <property type="entry name" value="SnoaL_2"/>
    <property type="match status" value="1"/>
</dbReference>
<gene>
    <name evidence="2" type="ORF">ACFPGP_01290</name>
</gene>
<comment type="caution">
    <text evidence="2">The sequence shown here is derived from an EMBL/GenBank/DDBJ whole genome shotgun (WGS) entry which is preliminary data.</text>
</comment>
<dbReference type="SUPFAM" id="SSF54427">
    <property type="entry name" value="NTF2-like"/>
    <property type="match status" value="1"/>
</dbReference>
<protein>
    <submittedName>
        <fullName evidence="2">Nuclear transport factor 2 family protein</fullName>
    </submittedName>
</protein>
<dbReference type="Proteomes" id="UP001596087">
    <property type="component" value="Unassembled WGS sequence"/>
</dbReference>
<name>A0ABW0BD89_9ACTN</name>
<evidence type="ECO:0000313" key="3">
    <source>
        <dbReference type="Proteomes" id="UP001596087"/>
    </source>
</evidence>
<dbReference type="Gene3D" id="3.10.450.50">
    <property type="match status" value="1"/>
</dbReference>
<proteinExistence type="predicted"/>
<evidence type="ECO:0000313" key="2">
    <source>
        <dbReference type="EMBL" id="MFC5175284.1"/>
    </source>
</evidence>
<reference evidence="3" key="1">
    <citation type="journal article" date="2019" name="Int. J. Syst. Evol. Microbiol.">
        <title>The Global Catalogue of Microorganisms (GCM) 10K type strain sequencing project: providing services to taxonomists for standard genome sequencing and annotation.</title>
        <authorList>
            <consortium name="The Broad Institute Genomics Platform"/>
            <consortium name="The Broad Institute Genome Sequencing Center for Infectious Disease"/>
            <person name="Wu L."/>
            <person name="Ma J."/>
        </authorList>
    </citation>
    <scope>NUCLEOTIDE SEQUENCE [LARGE SCALE GENOMIC DNA]</scope>
    <source>
        <strain evidence="3">DFY41</strain>
    </source>
</reference>
<dbReference type="RefSeq" id="WP_378585799.1">
    <property type="nucleotide sequence ID" value="NZ_JBHSKD010000002.1"/>
</dbReference>